<evidence type="ECO:0000313" key="5">
    <source>
        <dbReference type="EMBL" id="WSE28385.1"/>
    </source>
</evidence>
<dbReference type="EMBL" id="CP142149">
    <property type="protein sequence ID" value="WSE28385.1"/>
    <property type="molecule type" value="Genomic_DNA"/>
</dbReference>
<dbReference type="SUPFAM" id="SSF56349">
    <property type="entry name" value="DNA breaking-rejoining enzymes"/>
    <property type="match status" value="1"/>
</dbReference>
<evidence type="ECO:0000259" key="4">
    <source>
        <dbReference type="PROSITE" id="PS51898"/>
    </source>
</evidence>
<dbReference type="InterPro" id="IPR002104">
    <property type="entry name" value="Integrase_catalytic"/>
</dbReference>
<proteinExistence type="inferred from homology"/>
<dbReference type="InterPro" id="IPR013762">
    <property type="entry name" value="Integrase-like_cat_sf"/>
</dbReference>
<dbReference type="Pfam" id="PF00589">
    <property type="entry name" value="Phage_integrase"/>
    <property type="match status" value="1"/>
</dbReference>
<dbReference type="PANTHER" id="PTHR30349">
    <property type="entry name" value="PHAGE INTEGRASE-RELATED"/>
    <property type="match status" value="1"/>
</dbReference>
<sequence length="398" mass="44060">MAARRSRGDGGLYWSEARQRWIAELTVGYRANGKRIVRRGSGKTKTEAREALGRLVDRKKDNTAIAGTGPTVEQSVQDWLRHGLKGRDQATVDKLTTLAEIHVIPSLGARLLLDPKNVNELTADDVDAWLEAKAEVLATRTLADLRAILRRAINRTAKRTKGNAIRNVVLLCDELPAGREGRKSKSLTLTQAEAVLNAAEAEHSTYGEYTVVSLLTGARTEEARPLAWDEVDLAGRPHATPPEPPHVNVWRSVRATGDTKTRKSRRSLALAGRAVASLERQQRRQDLQRRIAGDRWQENGIVFASDVGTQLDAANVRRGFRRILKKAGLNPADWTPRELRHSFVSLLSDSGVSIEDISRLVGHSETKVTELVYRHQLRSVIQHGAKAMDAIFPTTESA</sequence>
<dbReference type="InterPro" id="IPR010998">
    <property type="entry name" value="Integrase_recombinase_N"/>
</dbReference>
<name>A0ABZ1I2G2_9PSEU</name>
<evidence type="ECO:0000256" key="1">
    <source>
        <dbReference type="ARBA" id="ARBA00008857"/>
    </source>
</evidence>
<keyword evidence="6" id="KW-1185">Reference proteome</keyword>
<feature type="domain" description="Tyr recombinase" evidence="4">
    <location>
        <begin position="182"/>
        <end position="389"/>
    </location>
</feature>
<dbReference type="InterPro" id="IPR050090">
    <property type="entry name" value="Tyrosine_recombinase_XerCD"/>
</dbReference>
<gene>
    <name evidence="5" type="ORF">VSH64_36955</name>
</gene>
<protein>
    <submittedName>
        <fullName evidence="5">Site-specific integrase</fullName>
    </submittedName>
</protein>
<comment type="similarity">
    <text evidence="1">Belongs to the 'phage' integrase family.</text>
</comment>
<evidence type="ECO:0000256" key="2">
    <source>
        <dbReference type="ARBA" id="ARBA00023125"/>
    </source>
</evidence>
<organism evidence="5 6">
    <name type="scientific">Amycolatopsis rhabdoformis</name>
    <dbReference type="NCBI Taxonomy" id="1448059"/>
    <lineage>
        <taxon>Bacteria</taxon>
        <taxon>Bacillati</taxon>
        <taxon>Actinomycetota</taxon>
        <taxon>Actinomycetes</taxon>
        <taxon>Pseudonocardiales</taxon>
        <taxon>Pseudonocardiaceae</taxon>
        <taxon>Amycolatopsis</taxon>
    </lineage>
</organism>
<evidence type="ECO:0000313" key="6">
    <source>
        <dbReference type="Proteomes" id="UP001330812"/>
    </source>
</evidence>
<dbReference type="Gene3D" id="1.10.150.130">
    <property type="match status" value="1"/>
</dbReference>
<keyword evidence="2" id="KW-0238">DNA-binding</keyword>
<keyword evidence="3" id="KW-0233">DNA recombination</keyword>
<dbReference type="PANTHER" id="PTHR30349:SF41">
    <property type="entry name" value="INTEGRASE_RECOMBINASE PROTEIN MJ0367-RELATED"/>
    <property type="match status" value="1"/>
</dbReference>
<dbReference type="CDD" id="cd01189">
    <property type="entry name" value="INT_ICEBs1_C_like"/>
    <property type="match status" value="1"/>
</dbReference>
<dbReference type="RefSeq" id="WP_326567385.1">
    <property type="nucleotide sequence ID" value="NZ_CP142149.1"/>
</dbReference>
<accession>A0ABZ1I2G2</accession>
<reference evidence="5 6" key="1">
    <citation type="journal article" date="2015" name="Int. J. Syst. Evol. Microbiol.">
        <title>Amycolatopsis rhabdoformis sp. nov., an actinomycete isolated from a tropical forest soil.</title>
        <authorList>
            <person name="Souza W.R."/>
            <person name="Silva R.E."/>
            <person name="Goodfellow M."/>
            <person name="Busarakam K."/>
            <person name="Figueiro F.S."/>
            <person name="Ferreira D."/>
            <person name="Rodrigues-Filho E."/>
            <person name="Moraes L.A.B."/>
            <person name="Zucchi T.D."/>
        </authorList>
    </citation>
    <scope>NUCLEOTIDE SEQUENCE [LARGE SCALE GENOMIC DNA]</scope>
    <source>
        <strain evidence="5 6">NCIMB 14900</strain>
    </source>
</reference>
<evidence type="ECO:0000256" key="3">
    <source>
        <dbReference type="ARBA" id="ARBA00023172"/>
    </source>
</evidence>
<dbReference type="PROSITE" id="PS51898">
    <property type="entry name" value="TYR_RECOMBINASE"/>
    <property type="match status" value="1"/>
</dbReference>
<dbReference type="InterPro" id="IPR011010">
    <property type="entry name" value="DNA_brk_join_enz"/>
</dbReference>
<dbReference type="Gene3D" id="1.10.443.10">
    <property type="entry name" value="Intergrase catalytic core"/>
    <property type="match status" value="1"/>
</dbReference>
<dbReference type="Proteomes" id="UP001330812">
    <property type="component" value="Chromosome"/>
</dbReference>